<dbReference type="InterPro" id="IPR005900">
    <property type="entry name" value="6-phosphogluconolactonase_DevB"/>
</dbReference>
<dbReference type="HOGENOM" id="CLU_053947_0_1_1"/>
<dbReference type="EC" id="3.1.1.31" evidence="4 6"/>
<dbReference type="NCBIfam" id="TIGR01198">
    <property type="entry name" value="pgl"/>
    <property type="match status" value="1"/>
</dbReference>
<dbReference type="InterPro" id="IPR006148">
    <property type="entry name" value="Glc/Gal-6P_isomerase"/>
</dbReference>
<dbReference type="SUPFAM" id="SSF100950">
    <property type="entry name" value="NagB/RpiA/CoA transferase-like"/>
    <property type="match status" value="1"/>
</dbReference>
<protein>
    <recommendedName>
        <fullName evidence="4 6">6-phosphogluconolactonase</fullName>
        <shortName evidence="6">6PGL</shortName>
        <ecNumber evidence="4 6">3.1.1.31</ecNumber>
    </recommendedName>
</protein>
<dbReference type="AlphaFoldDB" id="A0A0C3JYJ4"/>
<dbReference type="Pfam" id="PF01182">
    <property type="entry name" value="Glucosamine_iso"/>
    <property type="match status" value="1"/>
</dbReference>
<dbReference type="InterPro" id="IPR039104">
    <property type="entry name" value="6PGL"/>
</dbReference>
<keyword evidence="9" id="KW-1185">Reference proteome</keyword>
<reference evidence="9" key="2">
    <citation type="submission" date="2015-01" db="EMBL/GenBank/DDBJ databases">
        <title>Evolutionary Origins and Diversification of the Mycorrhizal Mutualists.</title>
        <authorList>
            <consortium name="DOE Joint Genome Institute"/>
            <consortium name="Mycorrhizal Genomics Consortium"/>
            <person name="Kohler A."/>
            <person name="Kuo A."/>
            <person name="Nagy L.G."/>
            <person name="Floudas D."/>
            <person name="Copeland A."/>
            <person name="Barry K.W."/>
            <person name="Cichocki N."/>
            <person name="Veneault-Fourrey C."/>
            <person name="LaButti K."/>
            <person name="Lindquist E.A."/>
            <person name="Lipzen A."/>
            <person name="Lundell T."/>
            <person name="Morin E."/>
            <person name="Murat C."/>
            <person name="Riley R."/>
            <person name="Ohm R."/>
            <person name="Sun H."/>
            <person name="Tunlid A."/>
            <person name="Henrissat B."/>
            <person name="Grigoriev I.V."/>
            <person name="Hibbett D.S."/>
            <person name="Martin F."/>
        </authorList>
    </citation>
    <scope>NUCLEOTIDE SEQUENCE [LARGE SCALE GENOMIC DNA]</scope>
    <source>
        <strain evidence="9">Marx 270</strain>
    </source>
</reference>
<evidence type="ECO:0000313" key="8">
    <source>
        <dbReference type="EMBL" id="KIO02447.1"/>
    </source>
</evidence>
<dbReference type="EMBL" id="KN831982">
    <property type="protein sequence ID" value="KIO02447.1"/>
    <property type="molecule type" value="Genomic_DNA"/>
</dbReference>
<dbReference type="PANTHER" id="PTHR11054:SF0">
    <property type="entry name" value="6-PHOSPHOGLUCONOLACTONASE"/>
    <property type="match status" value="1"/>
</dbReference>
<comment type="pathway">
    <text evidence="2 6">Carbohydrate degradation; pentose phosphate pathway; D-ribulose 5-phosphate from D-glucose 6-phosphate (oxidative stage): step 2/3.</text>
</comment>
<dbReference type="UniPathway" id="UPA00115">
    <property type="reaction ID" value="UER00409"/>
</dbReference>
<dbReference type="CDD" id="cd01400">
    <property type="entry name" value="6PGL"/>
    <property type="match status" value="1"/>
</dbReference>
<dbReference type="FunCoup" id="A0A0C3JYJ4">
    <property type="interactions" value="442"/>
</dbReference>
<evidence type="ECO:0000256" key="1">
    <source>
        <dbReference type="ARBA" id="ARBA00000832"/>
    </source>
</evidence>
<evidence type="ECO:0000256" key="2">
    <source>
        <dbReference type="ARBA" id="ARBA00004961"/>
    </source>
</evidence>
<evidence type="ECO:0000313" key="9">
    <source>
        <dbReference type="Proteomes" id="UP000054217"/>
    </source>
</evidence>
<dbReference type="PANTHER" id="PTHR11054">
    <property type="entry name" value="6-PHOSPHOGLUCONOLACTONASE"/>
    <property type="match status" value="1"/>
</dbReference>
<evidence type="ECO:0000256" key="4">
    <source>
        <dbReference type="ARBA" id="ARBA00013198"/>
    </source>
</evidence>
<accession>A0A0C3JYJ4</accession>
<organism evidence="8 9">
    <name type="scientific">Pisolithus tinctorius Marx 270</name>
    <dbReference type="NCBI Taxonomy" id="870435"/>
    <lineage>
        <taxon>Eukaryota</taxon>
        <taxon>Fungi</taxon>
        <taxon>Dikarya</taxon>
        <taxon>Basidiomycota</taxon>
        <taxon>Agaricomycotina</taxon>
        <taxon>Agaricomycetes</taxon>
        <taxon>Agaricomycetidae</taxon>
        <taxon>Boletales</taxon>
        <taxon>Sclerodermatineae</taxon>
        <taxon>Pisolithaceae</taxon>
        <taxon>Pisolithus</taxon>
    </lineage>
</organism>
<dbReference type="GO" id="GO:0005975">
    <property type="term" value="P:carbohydrate metabolic process"/>
    <property type="evidence" value="ECO:0007669"/>
    <property type="project" value="UniProtKB-UniRule"/>
</dbReference>
<evidence type="ECO:0000259" key="7">
    <source>
        <dbReference type="Pfam" id="PF01182"/>
    </source>
</evidence>
<comment type="function">
    <text evidence="6">Hydrolysis of 6-phosphogluconolactone to 6-phosphogluconate.</text>
</comment>
<dbReference type="FunFam" id="3.40.50.1360:FF:000005">
    <property type="entry name" value="6-phosphogluconolactonase"/>
    <property type="match status" value="1"/>
</dbReference>
<feature type="domain" description="Glucosamine/galactosamine-6-phosphate isomerase" evidence="7">
    <location>
        <begin position="17"/>
        <end position="235"/>
    </location>
</feature>
<dbReference type="GO" id="GO:0017057">
    <property type="term" value="F:6-phosphogluconolactonase activity"/>
    <property type="evidence" value="ECO:0007669"/>
    <property type="project" value="UniProtKB-UniRule"/>
</dbReference>
<dbReference type="GO" id="GO:0006098">
    <property type="term" value="P:pentose-phosphate shunt"/>
    <property type="evidence" value="ECO:0007669"/>
    <property type="project" value="UniProtKB-UniPathway"/>
</dbReference>
<dbReference type="InParanoid" id="A0A0C3JYJ4"/>
<comment type="similarity">
    <text evidence="3 6">Belongs to the glucosamine/galactosamine-6-phosphate isomerase family. 6-phosphogluconolactonase subfamily.</text>
</comment>
<evidence type="ECO:0000256" key="6">
    <source>
        <dbReference type="RuleBase" id="RU365095"/>
    </source>
</evidence>
<reference evidence="8 9" key="1">
    <citation type="submission" date="2014-04" db="EMBL/GenBank/DDBJ databases">
        <authorList>
            <consortium name="DOE Joint Genome Institute"/>
            <person name="Kuo A."/>
            <person name="Kohler A."/>
            <person name="Costa M.D."/>
            <person name="Nagy L.G."/>
            <person name="Floudas D."/>
            <person name="Copeland A."/>
            <person name="Barry K.W."/>
            <person name="Cichocki N."/>
            <person name="Veneault-Fourrey C."/>
            <person name="LaButti K."/>
            <person name="Lindquist E.A."/>
            <person name="Lipzen A."/>
            <person name="Lundell T."/>
            <person name="Morin E."/>
            <person name="Murat C."/>
            <person name="Sun H."/>
            <person name="Tunlid A."/>
            <person name="Henrissat B."/>
            <person name="Grigoriev I.V."/>
            <person name="Hibbett D.S."/>
            <person name="Martin F."/>
            <person name="Nordberg H.P."/>
            <person name="Cantor M.N."/>
            <person name="Hua S.X."/>
        </authorList>
    </citation>
    <scope>NUCLEOTIDE SEQUENCE [LARGE SCALE GENOMIC DNA]</scope>
    <source>
        <strain evidence="8 9">Marx 270</strain>
    </source>
</reference>
<dbReference type="OrthoDB" id="432544at2759"/>
<dbReference type="InterPro" id="IPR037171">
    <property type="entry name" value="NagB/RpiA_transferase-like"/>
</dbReference>
<keyword evidence="5 6" id="KW-0378">Hydrolase</keyword>
<name>A0A0C3JYJ4_PISTI</name>
<dbReference type="Proteomes" id="UP000054217">
    <property type="component" value="Unassembled WGS sequence"/>
</dbReference>
<dbReference type="STRING" id="870435.A0A0C3JYJ4"/>
<sequence length="254" mass="28284">MHQPPNSPIVYSLRTGLSSALATFILKAQDESVNKKGRFTIALSGGSLPQQLKDLIDNPRVKWDKWQVFYADERAVPLDDQDSNHNLCMTELFGKLPNPPAIHTLDPTHLDNLEMLSAAYEEELIREFAPKDSARFPVFDLILLGIGSDGHTCSLFPNHQLLAVEDTWVAYLDDSPKPPPKRITLTYPVLNHAARVAFVATGEGKADVLSMILDHPEKGLPASRVRPVHPGQLYWFVDESASAKLQYPKSSFSM</sequence>
<gene>
    <name evidence="8" type="ORF">M404DRAFT_148190</name>
</gene>
<evidence type="ECO:0000256" key="3">
    <source>
        <dbReference type="ARBA" id="ARBA00010662"/>
    </source>
</evidence>
<evidence type="ECO:0000256" key="5">
    <source>
        <dbReference type="ARBA" id="ARBA00022801"/>
    </source>
</evidence>
<proteinExistence type="inferred from homology"/>
<comment type="catalytic activity">
    <reaction evidence="1 6">
        <text>6-phospho-D-glucono-1,5-lactone + H2O = 6-phospho-D-gluconate + H(+)</text>
        <dbReference type="Rhea" id="RHEA:12556"/>
        <dbReference type="ChEBI" id="CHEBI:15377"/>
        <dbReference type="ChEBI" id="CHEBI:15378"/>
        <dbReference type="ChEBI" id="CHEBI:57955"/>
        <dbReference type="ChEBI" id="CHEBI:58759"/>
        <dbReference type="EC" id="3.1.1.31"/>
    </reaction>
</comment>
<dbReference type="Gene3D" id="3.40.50.1360">
    <property type="match status" value="1"/>
</dbReference>